<feature type="signal peptide" evidence="7">
    <location>
        <begin position="1"/>
        <end position="20"/>
    </location>
</feature>
<dbReference type="PANTHER" id="PTHR43806:SF11">
    <property type="entry name" value="CEREVISIN-RELATED"/>
    <property type="match status" value="1"/>
</dbReference>
<evidence type="ECO:0000256" key="3">
    <source>
        <dbReference type="ARBA" id="ARBA00022801"/>
    </source>
</evidence>
<comment type="caution">
    <text evidence="9">The sequence shown here is derived from an EMBL/GenBank/DDBJ whole genome shotgun (WGS) entry which is preliminary data.</text>
</comment>
<evidence type="ECO:0000256" key="4">
    <source>
        <dbReference type="ARBA" id="ARBA00022825"/>
    </source>
</evidence>
<dbReference type="PROSITE" id="PS00138">
    <property type="entry name" value="SUBTILASE_SER"/>
    <property type="match status" value="1"/>
</dbReference>
<feature type="active site" description="Charge relay system" evidence="5">
    <location>
        <position position="197"/>
    </location>
</feature>
<keyword evidence="4 5" id="KW-0720">Serine protease</keyword>
<dbReference type="PROSITE" id="PS00137">
    <property type="entry name" value="SUBTILASE_HIS"/>
    <property type="match status" value="1"/>
</dbReference>
<evidence type="ECO:0000256" key="1">
    <source>
        <dbReference type="ARBA" id="ARBA00011073"/>
    </source>
</evidence>
<dbReference type="PROSITE" id="PS51892">
    <property type="entry name" value="SUBTILASE"/>
    <property type="match status" value="1"/>
</dbReference>
<feature type="domain" description="Peptidase S8/S53" evidence="8">
    <location>
        <begin position="188"/>
        <end position="437"/>
    </location>
</feature>
<evidence type="ECO:0000259" key="8">
    <source>
        <dbReference type="Pfam" id="PF00082"/>
    </source>
</evidence>
<dbReference type="InterPro" id="IPR022398">
    <property type="entry name" value="Peptidase_S8_His-AS"/>
</dbReference>
<organism evidence="9 10">
    <name type="scientific">Sphaerisporangium flaviroseum</name>
    <dbReference type="NCBI Taxonomy" id="509199"/>
    <lineage>
        <taxon>Bacteria</taxon>
        <taxon>Bacillati</taxon>
        <taxon>Actinomycetota</taxon>
        <taxon>Actinomycetes</taxon>
        <taxon>Streptosporangiales</taxon>
        <taxon>Streptosporangiaceae</taxon>
        <taxon>Sphaerisporangium</taxon>
    </lineage>
</organism>
<evidence type="ECO:0000313" key="9">
    <source>
        <dbReference type="EMBL" id="GAA3790374.1"/>
    </source>
</evidence>
<protein>
    <submittedName>
        <fullName evidence="9">S8 family serine peptidase</fullName>
    </submittedName>
</protein>
<dbReference type="InterPro" id="IPR036852">
    <property type="entry name" value="Peptidase_S8/S53_dom_sf"/>
</dbReference>
<evidence type="ECO:0000256" key="2">
    <source>
        <dbReference type="ARBA" id="ARBA00022670"/>
    </source>
</evidence>
<dbReference type="Proteomes" id="UP001500888">
    <property type="component" value="Unassembled WGS sequence"/>
</dbReference>
<feature type="active site" description="Charge relay system" evidence="5">
    <location>
        <position position="229"/>
    </location>
</feature>
<keyword evidence="3 5" id="KW-0378">Hydrolase</keyword>
<dbReference type="InterPro" id="IPR023827">
    <property type="entry name" value="Peptidase_S8_Asp-AS"/>
</dbReference>
<comment type="similarity">
    <text evidence="1 5 6">Belongs to the peptidase S8 family.</text>
</comment>
<accession>A0ABP7HBK9</accession>
<dbReference type="PROSITE" id="PS00136">
    <property type="entry name" value="SUBTILASE_ASP"/>
    <property type="match status" value="1"/>
</dbReference>
<evidence type="ECO:0000313" key="10">
    <source>
        <dbReference type="Proteomes" id="UP001500888"/>
    </source>
</evidence>
<sequence length="1049" mass="111002">MGALLLATAVLTAVPTSAEASLAEPQTGDRTVTLITGDRVTVDEELNAVIERGEGRANITFSTDDSGGRLRVVPSDAVPLLRAGRLDPRLFEVSTLLKFGYDDRHSKLPLIVTGAARSRSLRGASGLRELAAVHGFAVQQERADASRFWQDAKRGQGKIWLDGRSEISLDTSVKQIGAPAAWARGFTGTGVKVAVLDTGIDATHPDLAGKVTARADFTEEPDERDVVGHGTHVASTIVGTGAASGGKYRGVAPDVTLLDGKVCESQFCSDSAILAGMQWAAEQGARVVNMSLGRPDTPDLDPLEQGIQTLTEGYGTLFVVAAGNNGLDRAVSSPASAEAAVAVGAVSKADELAPFSNRGPRIGDGGLKPDITAPGVDITAARGKDSPGSGPYVAKSGTSMATPHVAGVAALLAGAHPGWKAGTLKAALMGSAKPSPEIGIFAQGAGRVDADRAAAQGVTAEPPGLGYGLQAWPHQDDQPIAKKLTYHNLLDKPVTLHLVARAGKAFTVTPDTLTLPVGGQAEATVTADTRTDVPDGLLGGFIEATGADGVTVSTPVAVEKEVESYDLTVKHTDRAGNPTGDYELALQRLDVDQLPIVVFGGESTSRFRLPKGKWQVETTILSDDGLTLLVHPKVDLDRSQTVDADARLGRPLSVQLPSSDAKLKQAEVVFQWRAPDGTRRNSRWLPSGFDRAFTAQLGPDRHYEGFLTMVAGHWVGTDTYRLAWFEQGRMVTGFHRAVAKKDLAEVRTDYARHLPGAQARAASRAWPRDGKIASVLITTSFSTPSVQTEYLNTDGGIRWQRVLWEYGTDGRVNRFESGATSYRTGQVTTELWNRGVFGPSLPSGDQDGDSVSRDGDVISTGLWMFGDGRGSLGYSSRATEHTALYRDGQLVGEAPSLTADFPVPPEQATYRLVAQAERGAPATLSTRTSVTWTFRSATAETSTRLPVSVVRFTPDLDAQNTAPAGRGFTVPVTVHPLPGSGAGRARDLAVEVSYDDGTTWTPTKITGSRVVLHHPDADGFVSLRAKSTDISGNTVEQTVIRAYRIATAR</sequence>
<keyword evidence="2 5" id="KW-0645">Protease</keyword>
<dbReference type="SUPFAM" id="SSF52743">
    <property type="entry name" value="Subtilisin-like"/>
    <property type="match status" value="1"/>
</dbReference>
<dbReference type="PANTHER" id="PTHR43806">
    <property type="entry name" value="PEPTIDASE S8"/>
    <property type="match status" value="1"/>
</dbReference>
<dbReference type="PRINTS" id="PR00723">
    <property type="entry name" value="SUBTILISIN"/>
</dbReference>
<dbReference type="RefSeq" id="WP_344933970.1">
    <property type="nucleotide sequence ID" value="NZ_BAAAZR010000001.1"/>
</dbReference>
<gene>
    <name evidence="9" type="ORF">GCM10022226_06660</name>
</gene>
<dbReference type="EMBL" id="BAAAZR010000001">
    <property type="protein sequence ID" value="GAA3790374.1"/>
    <property type="molecule type" value="Genomic_DNA"/>
</dbReference>
<dbReference type="InterPro" id="IPR000209">
    <property type="entry name" value="Peptidase_S8/S53_dom"/>
</dbReference>
<dbReference type="Pfam" id="PF00082">
    <property type="entry name" value="Peptidase_S8"/>
    <property type="match status" value="1"/>
</dbReference>
<dbReference type="Gene3D" id="3.40.50.200">
    <property type="entry name" value="Peptidase S8/S53 domain"/>
    <property type="match status" value="1"/>
</dbReference>
<feature type="active site" description="Charge relay system" evidence="5">
    <location>
        <position position="399"/>
    </location>
</feature>
<feature type="chain" id="PRO_5047201710" evidence="7">
    <location>
        <begin position="21"/>
        <end position="1049"/>
    </location>
</feature>
<evidence type="ECO:0000256" key="7">
    <source>
        <dbReference type="SAM" id="SignalP"/>
    </source>
</evidence>
<evidence type="ECO:0000256" key="5">
    <source>
        <dbReference type="PROSITE-ProRule" id="PRU01240"/>
    </source>
</evidence>
<dbReference type="InterPro" id="IPR050131">
    <property type="entry name" value="Peptidase_S8_subtilisin-like"/>
</dbReference>
<name>A0ABP7HBK9_9ACTN</name>
<dbReference type="InterPro" id="IPR015500">
    <property type="entry name" value="Peptidase_S8_subtilisin-rel"/>
</dbReference>
<reference evidence="10" key="1">
    <citation type="journal article" date="2019" name="Int. J. Syst. Evol. Microbiol.">
        <title>The Global Catalogue of Microorganisms (GCM) 10K type strain sequencing project: providing services to taxonomists for standard genome sequencing and annotation.</title>
        <authorList>
            <consortium name="The Broad Institute Genomics Platform"/>
            <consortium name="The Broad Institute Genome Sequencing Center for Infectious Disease"/>
            <person name="Wu L."/>
            <person name="Ma J."/>
        </authorList>
    </citation>
    <scope>NUCLEOTIDE SEQUENCE [LARGE SCALE GENOMIC DNA]</scope>
    <source>
        <strain evidence="10">JCM 16908</strain>
    </source>
</reference>
<dbReference type="InterPro" id="IPR023828">
    <property type="entry name" value="Peptidase_S8_Ser-AS"/>
</dbReference>
<keyword evidence="7" id="KW-0732">Signal</keyword>
<keyword evidence="10" id="KW-1185">Reference proteome</keyword>
<evidence type="ECO:0000256" key="6">
    <source>
        <dbReference type="RuleBase" id="RU003355"/>
    </source>
</evidence>
<proteinExistence type="inferred from homology"/>